<name>A0A8A1MP75_AJECA</name>
<accession>A0A8A1MP75</accession>
<gene>
    <name evidence="1" type="ORF">I7I51_07299</name>
</gene>
<dbReference type="VEuPathDB" id="FungiDB:I7I51_07299"/>
<dbReference type="Proteomes" id="UP000663671">
    <property type="component" value="Chromosome 3"/>
</dbReference>
<dbReference type="EMBL" id="CP069115">
    <property type="protein sequence ID" value="QSS66442.1"/>
    <property type="molecule type" value="Genomic_DNA"/>
</dbReference>
<proteinExistence type="predicted"/>
<dbReference type="AlphaFoldDB" id="A0A8A1MP75"/>
<reference evidence="1" key="1">
    <citation type="submission" date="2021-01" db="EMBL/GenBank/DDBJ databases">
        <title>Chromosome-level genome assembly of a human fungal pathogen reveals clustering of transcriptionally co-regulated genes.</title>
        <authorList>
            <person name="Voorhies M."/>
            <person name="Cohen S."/>
            <person name="Shea T.P."/>
            <person name="Petrus S."/>
            <person name="Munoz J.F."/>
            <person name="Poplawski S."/>
            <person name="Goldman W.E."/>
            <person name="Michael T."/>
            <person name="Cuomo C.A."/>
            <person name="Sil A."/>
            <person name="Beyhan S."/>
        </authorList>
    </citation>
    <scope>NUCLEOTIDE SEQUENCE</scope>
    <source>
        <strain evidence="1">WU24</strain>
    </source>
</reference>
<protein>
    <submittedName>
        <fullName evidence="1">Uncharacterized protein</fullName>
    </submittedName>
</protein>
<evidence type="ECO:0000313" key="1">
    <source>
        <dbReference type="EMBL" id="QSS66442.1"/>
    </source>
</evidence>
<sequence>MSLRENPHKTMGYINKLVAESPILNSKTRIKSRSRSPRSHRVSIPVLEQECIALLRCQSVVVVVVVVVVATQSSVRYQTLAVHPVQGILEGLPFPVQVSMVKNDVATSGNYSAVKLSLSYRANNGGAVGELSPQALSHAMLISCLRCGRQQKGEPKSRRLPRIFKFEQPNRKSSARTNLSSIAQTGISSPNFSHIAKRKSGNAGCGRDGVDCAPLSIGLDEDPSDAMSDGGVLSGFVTSCTPFHYFRREKWNDLGGQGLEEALTPVIKHISQNIIPFSG</sequence>
<organism evidence="1 2">
    <name type="scientific">Ajellomyces capsulatus</name>
    <name type="common">Darling's disease fungus</name>
    <name type="synonym">Histoplasma capsulatum</name>
    <dbReference type="NCBI Taxonomy" id="5037"/>
    <lineage>
        <taxon>Eukaryota</taxon>
        <taxon>Fungi</taxon>
        <taxon>Dikarya</taxon>
        <taxon>Ascomycota</taxon>
        <taxon>Pezizomycotina</taxon>
        <taxon>Eurotiomycetes</taxon>
        <taxon>Eurotiomycetidae</taxon>
        <taxon>Onygenales</taxon>
        <taxon>Ajellomycetaceae</taxon>
        <taxon>Histoplasma</taxon>
    </lineage>
</organism>
<dbReference type="OrthoDB" id="10491074at2759"/>
<evidence type="ECO:0000313" key="2">
    <source>
        <dbReference type="Proteomes" id="UP000663671"/>
    </source>
</evidence>